<dbReference type="PANTHER" id="PTHR23118">
    <property type="entry name" value="ATP-CITRATE SYNTHASE"/>
    <property type="match status" value="1"/>
</dbReference>
<evidence type="ECO:0000256" key="5">
    <source>
        <dbReference type="ARBA" id="ARBA00023098"/>
    </source>
</evidence>
<dbReference type="Pfam" id="PF00549">
    <property type="entry name" value="Ligase_CoA"/>
    <property type="match status" value="1"/>
</dbReference>
<keyword evidence="5" id="KW-0443">Lipid metabolism</keyword>
<sequence length="598" mass="64822">MISIQDIRKSAQGILVLGNHPAIVQSILDFDSACGKKRPSVVACITANRRSMKFFFGKQEVLIPCFGDVTKVPKDLASSIQWMLNLQSGRRAYESTINFFDAFPKALGGHIFAENVPEKHATELIRRYGKEKLLAGPSGVGLLVPGHLKLGAIGGTDIAQIEASKLATEGAIAVVSTSGGMTNELIRAVALAGKRLSFSLCIGGDRFSATSLTDVLLLAENDPKTTAIAYFGELGGIDEYEIADLLKSKKLTKPVLAYVAGVIDEAFDEHMQFGHAKALVARQDESARAKREALRDAGALAPDTFPEFLEEFSKLPSPDFRDRMIIVNDLTNRRASILSTREIVDLDEVPVFVKGGKLMRRGENAFARAALKALLARDVKSDITAAFAEAVFELLIDHGGNVSGAVNTMITARAGKDLVSSLVSGLLTIGPRFGGAVNDAASTWLTGLQSGMDAAAFVRERTKGGKLLSGIGHRKYRVGIPDPRVAAIAQFAELLTNHPHYDFARAVEKMTTAKNGSLILNVDGIMAAIFLDILMEAEGYSQSELQEIIDAEFFNALFIIPRSIGFIAHFIEQKKNDEGLFRLPDELLYVRKSPKKEK</sequence>
<dbReference type="GO" id="GO:0005829">
    <property type="term" value="C:cytosol"/>
    <property type="evidence" value="ECO:0007669"/>
    <property type="project" value="TreeGrafter"/>
</dbReference>
<evidence type="ECO:0000256" key="1">
    <source>
        <dbReference type="ARBA" id="ARBA00004496"/>
    </source>
</evidence>
<dbReference type="EMBL" id="MFLA01000047">
    <property type="protein sequence ID" value="OGG57682.1"/>
    <property type="molecule type" value="Genomic_DNA"/>
</dbReference>
<comment type="caution">
    <text evidence="7">The sequence shown here is derived from an EMBL/GenBank/DDBJ whole genome shotgun (WGS) entry which is preliminary data.</text>
</comment>
<comment type="pathway">
    <text evidence="2">Carbohydrate metabolism; tricarboxylic acid cycle.</text>
</comment>
<dbReference type="PANTHER" id="PTHR23118:SF42">
    <property type="entry name" value="ATP-CITRATE SYNTHASE"/>
    <property type="match status" value="1"/>
</dbReference>
<dbReference type="Gene3D" id="3.40.50.720">
    <property type="entry name" value="NAD(P)-binding Rossmann-like Domain"/>
    <property type="match status" value="1"/>
</dbReference>
<dbReference type="GO" id="GO:0003878">
    <property type="term" value="F:ATP citrate synthase activity"/>
    <property type="evidence" value="ECO:0007669"/>
    <property type="project" value="TreeGrafter"/>
</dbReference>
<evidence type="ECO:0000313" key="8">
    <source>
        <dbReference type="Proteomes" id="UP000176377"/>
    </source>
</evidence>
<reference evidence="7 8" key="1">
    <citation type="journal article" date="2016" name="Nat. Commun.">
        <title>Thousands of microbial genomes shed light on interconnected biogeochemical processes in an aquifer system.</title>
        <authorList>
            <person name="Anantharaman K."/>
            <person name="Brown C.T."/>
            <person name="Hug L.A."/>
            <person name="Sharon I."/>
            <person name="Castelle C.J."/>
            <person name="Probst A.J."/>
            <person name="Thomas B.C."/>
            <person name="Singh A."/>
            <person name="Wilkins M.J."/>
            <person name="Karaoz U."/>
            <person name="Brodie E.L."/>
            <person name="Williams K.H."/>
            <person name="Hubbard S.S."/>
            <person name="Banfield J.F."/>
        </authorList>
    </citation>
    <scope>NUCLEOTIDE SEQUENCE [LARGE SCALE GENOMIC DNA]</scope>
</reference>
<dbReference type="UniPathway" id="UPA00223"/>
<dbReference type="InterPro" id="IPR016142">
    <property type="entry name" value="Citrate_synth-like_lrg_a-sub"/>
</dbReference>
<dbReference type="SUPFAM" id="SSF48256">
    <property type="entry name" value="Citrate synthase"/>
    <property type="match status" value="1"/>
</dbReference>
<dbReference type="GO" id="GO:0006099">
    <property type="term" value="P:tricarboxylic acid cycle"/>
    <property type="evidence" value="ECO:0007669"/>
    <property type="project" value="UniProtKB-UniPathway"/>
</dbReference>
<evidence type="ECO:0000259" key="6">
    <source>
        <dbReference type="Pfam" id="PF00549"/>
    </source>
</evidence>
<evidence type="ECO:0000256" key="4">
    <source>
        <dbReference type="ARBA" id="ARBA00022516"/>
    </source>
</evidence>
<organism evidence="7 8">
    <name type="scientific">Candidatus Kaiserbacteria bacterium RIFCSPHIGHO2_01_FULL_56_24</name>
    <dbReference type="NCBI Taxonomy" id="1798487"/>
    <lineage>
        <taxon>Bacteria</taxon>
        <taxon>Candidatus Kaiseribacteriota</taxon>
    </lineage>
</organism>
<proteinExistence type="predicted"/>
<dbReference type="Gene3D" id="1.10.230.10">
    <property type="entry name" value="Cytochrome P450-Terp, domain 2"/>
    <property type="match status" value="1"/>
</dbReference>
<dbReference type="GO" id="GO:0006633">
    <property type="term" value="P:fatty acid biosynthetic process"/>
    <property type="evidence" value="ECO:0007669"/>
    <property type="project" value="TreeGrafter"/>
</dbReference>
<dbReference type="Proteomes" id="UP000176377">
    <property type="component" value="Unassembled WGS sequence"/>
</dbReference>
<protein>
    <recommendedName>
        <fullName evidence="6">ATP-citrate synthase/succinyl-CoA ligase C-terminal domain-containing protein</fullName>
    </recommendedName>
</protein>
<keyword evidence="4" id="KW-0444">Lipid biosynthesis</keyword>
<dbReference type="Gene3D" id="1.10.580.10">
    <property type="entry name" value="Citrate Synthase, domain 1"/>
    <property type="match status" value="1"/>
</dbReference>
<dbReference type="Pfam" id="PF00285">
    <property type="entry name" value="Citrate_synt"/>
    <property type="match status" value="1"/>
</dbReference>
<evidence type="ECO:0000256" key="2">
    <source>
        <dbReference type="ARBA" id="ARBA00005163"/>
    </source>
</evidence>
<feature type="domain" description="ATP-citrate synthase/succinyl-CoA ligase C-terminal" evidence="6">
    <location>
        <begin position="175"/>
        <end position="299"/>
    </location>
</feature>
<gene>
    <name evidence="7" type="ORF">A2765_06100</name>
</gene>
<keyword evidence="3" id="KW-0963">Cytoplasm</keyword>
<evidence type="ECO:0000313" key="7">
    <source>
        <dbReference type="EMBL" id="OGG57682.1"/>
    </source>
</evidence>
<dbReference type="InterPro" id="IPR016102">
    <property type="entry name" value="Succinyl-CoA_synth-like"/>
</dbReference>
<dbReference type="InterPro" id="IPR002020">
    <property type="entry name" value="Citrate_synthase"/>
</dbReference>
<dbReference type="Gene3D" id="3.40.50.261">
    <property type="entry name" value="Succinyl-CoA synthetase domains"/>
    <property type="match status" value="1"/>
</dbReference>
<dbReference type="GO" id="GO:0006085">
    <property type="term" value="P:acetyl-CoA biosynthetic process"/>
    <property type="evidence" value="ECO:0007669"/>
    <property type="project" value="TreeGrafter"/>
</dbReference>
<dbReference type="InterPro" id="IPR005811">
    <property type="entry name" value="SUCC_ACL_C"/>
</dbReference>
<dbReference type="InterPro" id="IPR036969">
    <property type="entry name" value="Citrate_synthase_sf"/>
</dbReference>
<dbReference type="InterPro" id="IPR016143">
    <property type="entry name" value="Citrate_synth-like_sm_a-sub"/>
</dbReference>
<dbReference type="AlphaFoldDB" id="A0A1F6D9K3"/>
<accession>A0A1F6D9K3</accession>
<comment type="subcellular location">
    <subcellularLocation>
        <location evidence="1">Cytoplasm</location>
    </subcellularLocation>
</comment>
<name>A0A1F6D9K3_9BACT</name>
<dbReference type="CDD" id="cd06100">
    <property type="entry name" value="CCL_ACL-C"/>
    <property type="match status" value="1"/>
</dbReference>
<evidence type="ECO:0000256" key="3">
    <source>
        <dbReference type="ARBA" id="ARBA00022490"/>
    </source>
</evidence>